<sequence>MRLASMGMSPTTKRIALVKSCNKSRNMRALVLSRVLDPRQVGYTTRNPYQLSYAQFTTRSFSYQHMRVI</sequence>
<dbReference type="Proteomes" id="UP000004995">
    <property type="component" value="Unassembled WGS sequence"/>
</dbReference>
<name>K3YBF7_SETIT</name>
<protein>
    <submittedName>
        <fullName evidence="1">Uncharacterized protein</fullName>
    </submittedName>
</protein>
<reference evidence="1" key="2">
    <citation type="submission" date="2018-08" db="UniProtKB">
        <authorList>
            <consortium name="EnsemblPlants"/>
        </authorList>
    </citation>
    <scope>IDENTIFICATION</scope>
    <source>
        <strain evidence="1">Yugu1</strain>
    </source>
</reference>
<dbReference type="InParanoid" id="K3YBF7"/>
<dbReference type="AlphaFoldDB" id="K3YBF7"/>
<dbReference type="Gramene" id="KQK97647">
    <property type="protein sequence ID" value="KQK97647"/>
    <property type="gene ID" value="SETIT_011551mg"/>
</dbReference>
<dbReference type="EnsemblPlants" id="KQK97647">
    <property type="protein sequence ID" value="KQK97647"/>
    <property type="gene ID" value="SETIT_011551mg"/>
</dbReference>
<evidence type="ECO:0000313" key="2">
    <source>
        <dbReference type="Proteomes" id="UP000004995"/>
    </source>
</evidence>
<organism evidence="1 2">
    <name type="scientific">Setaria italica</name>
    <name type="common">Foxtail millet</name>
    <name type="synonym">Panicum italicum</name>
    <dbReference type="NCBI Taxonomy" id="4555"/>
    <lineage>
        <taxon>Eukaryota</taxon>
        <taxon>Viridiplantae</taxon>
        <taxon>Streptophyta</taxon>
        <taxon>Embryophyta</taxon>
        <taxon>Tracheophyta</taxon>
        <taxon>Spermatophyta</taxon>
        <taxon>Magnoliopsida</taxon>
        <taxon>Liliopsida</taxon>
        <taxon>Poales</taxon>
        <taxon>Poaceae</taxon>
        <taxon>PACMAD clade</taxon>
        <taxon>Panicoideae</taxon>
        <taxon>Panicodae</taxon>
        <taxon>Paniceae</taxon>
        <taxon>Cenchrinae</taxon>
        <taxon>Setaria</taxon>
    </lineage>
</organism>
<keyword evidence="2" id="KW-1185">Reference proteome</keyword>
<proteinExistence type="predicted"/>
<evidence type="ECO:0000313" key="1">
    <source>
        <dbReference type="EnsemblPlants" id="KQK97647"/>
    </source>
</evidence>
<dbReference type="HOGENOM" id="CLU_2780680_0_0_1"/>
<dbReference type="EMBL" id="AGNK02004385">
    <property type="status" value="NOT_ANNOTATED_CDS"/>
    <property type="molecule type" value="Genomic_DNA"/>
</dbReference>
<accession>K3YBF7</accession>
<reference evidence="2" key="1">
    <citation type="journal article" date="2012" name="Nat. Biotechnol.">
        <title>Reference genome sequence of the model plant Setaria.</title>
        <authorList>
            <person name="Bennetzen J.L."/>
            <person name="Schmutz J."/>
            <person name="Wang H."/>
            <person name="Percifield R."/>
            <person name="Hawkins J."/>
            <person name="Pontaroli A.C."/>
            <person name="Estep M."/>
            <person name="Feng L."/>
            <person name="Vaughn J.N."/>
            <person name="Grimwood J."/>
            <person name="Jenkins J."/>
            <person name="Barry K."/>
            <person name="Lindquist E."/>
            <person name="Hellsten U."/>
            <person name="Deshpande S."/>
            <person name="Wang X."/>
            <person name="Wu X."/>
            <person name="Mitros T."/>
            <person name="Triplett J."/>
            <person name="Yang X."/>
            <person name="Ye C.Y."/>
            <person name="Mauro-Herrera M."/>
            <person name="Wang L."/>
            <person name="Li P."/>
            <person name="Sharma M."/>
            <person name="Sharma R."/>
            <person name="Ronald P.C."/>
            <person name="Panaud O."/>
            <person name="Kellogg E.A."/>
            <person name="Brutnell T.P."/>
            <person name="Doust A.N."/>
            <person name="Tuskan G.A."/>
            <person name="Rokhsar D."/>
            <person name="Devos K.M."/>
        </authorList>
    </citation>
    <scope>NUCLEOTIDE SEQUENCE [LARGE SCALE GENOMIC DNA]</scope>
    <source>
        <strain evidence="2">cv. Yugu1</strain>
    </source>
</reference>